<feature type="signal peptide" evidence="1">
    <location>
        <begin position="1"/>
        <end position="19"/>
    </location>
</feature>
<keyword evidence="3" id="KW-1185">Reference proteome</keyword>
<feature type="chain" id="PRO_5045554288" description="Type IX secretion system membrane protein, PorP/SprF family" evidence="1">
    <location>
        <begin position="20"/>
        <end position="297"/>
    </location>
</feature>
<dbReference type="InterPro" id="IPR019861">
    <property type="entry name" value="PorP/SprF_Bacteroidetes"/>
</dbReference>
<proteinExistence type="predicted"/>
<dbReference type="EMBL" id="BMIK01000001">
    <property type="protein sequence ID" value="GGC16445.1"/>
    <property type="molecule type" value="Genomic_DNA"/>
</dbReference>
<sequence>MKKVFMVLAVCAWAIDVAAQQPLTHTQHGQLRTVLNPAASLLAEGGEVSVIGRRQWAGMEGAPTVFWGSGHVGFKDLGATAGLIVRHESLAVEKLSEASAFFAKSVRISQSEWVGLSLNAGVGYLDGRFSQLDPQDPAFREDVRETDALVGFGVMLYRPGRYYVGLSLPRLMLGNLGVERDSRYNFRNIYHLTAGALFALGTDFHFRPSVLVTYSESLRPQAEASALVFIKEVFGIGANVRSYGEVAAMAQFNFGSFGLGYSYQFNPGNEALNRRISNTSHEIGLNYRFGGAGLGML</sequence>
<reference evidence="3" key="1">
    <citation type="journal article" date="2019" name="Int. J. Syst. Evol. Microbiol.">
        <title>The Global Catalogue of Microorganisms (GCM) 10K type strain sequencing project: providing services to taxonomists for standard genome sequencing and annotation.</title>
        <authorList>
            <consortium name="The Broad Institute Genomics Platform"/>
            <consortium name="The Broad Institute Genome Sequencing Center for Infectious Disease"/>
            <person name="Wu L."/>
            <person name="Ma J."/>
        </authorList>
    </citation>
    <scope>NUCLEOTIDE SEQUENCE [LARGE SCALE GENOMIC DNA]</scope>
    <source>
        <strain evidence="3">CGMCC 1.15342</strain>
    </source>
</reference>
<dbReference type="Proteomes" id="UP000597338">
    <property type="component" value="Unassembled WGS sequence"/>
</dbReference>
<organism evidence="2 3">
    <name type="scientific">Parapedobacter defluvii</name>
    <dbReference type="NCBI Taxonomy" id="2045106"/>
    <lineage>
        <taxon>Bacteria</taxon>
        <taxon>Pseudomonadati</taxon>
        <taxon>Bacteroidota</taxon>
        <taxon>Sphingobacteriia</taxon>
        <taxon>Sphingobacteriales</taxon>
        <taxon>Sphingobacteriaceae</taxon>
        <taxon>Parapedobacter</taxon>
    </lineage>
</organism>
<evidence type="ECO:0008006" key="4">
    <source>
        <dbReference type="Google" id="ProtNLM"/>
    </source>
</evidence>
<dbReference type="RefSeq" id="WP_188747070.1">
    <property type="nucleotide sequence ID" value="NZ_BMIK01000001.1"/>
</dbReference>
<evidence type="ECO:0000313" key="3">
    <source>
        <dbReference type="Proteomes" id="UP000597338"/>
    </source>
</evidence>
<accession>A0ABQ1L3G2</accession>
<keyword evidence="1" id="KW-0732">Signal</keyword>
<evidence type="ECO:0000313" key="2">
    <source>
        <dbReference type="EMBL" id="GGC16445.1"/>
    </source>
</evidence>
<evidence type="ECO:0000256" key="1">
    <source>
        <dbReference type="SAM" id="SignalP"/>
    </source>
</evidence>
<protein>
    <recommendedName>
        <fullName evidence="4">Type IX secretion system membrane protein, PorP/SprF family</fullName>
    </recommendedName>
</protein>
<dbReference type="Pfam" id="PF11751">
    <property type="entry name" value="PorP_SprF"/>
    <property type="match status" value="1"/>
</dbReference>
<name>A0ABQ1L3G2_9SPHI</name>
<gene>
    <name evidence="2" type="ORF">GCM10011386_05290</name>
</gene>
<dbReference type="NCBIfam" id="TIGR03519">
    <property type="entry name" value="T9SS_PorP_fam"/>
    <property type="match status" value="1"/>
</dbReference>
<comment type="caution">
    <text evidence="2">The sequence shown here is derived from an EMBL/GenBank/DDBJ whole genome shotgun (WGS) entry which is preliminary data.</text>
</comment>